<dbReference type="NCBIfam" id="TIGR01525">
    <property type="entry name" value="ATPase-IB_hvy"/>
    <property type="match status" value="1"/>
</dbReference>
<dbReference type="SUPFAM" id="SSF56784">
    <property type="entry name" value="HAD-like"/>
    <property type="match status" value="1"/>
</dbReference>
<sequence>MACCYIAASMIAFIIRSCEALDINLDLQYNESVKHHKDASTEADRPGPAESSVIGESEITIVSISGMTCAACSTTVEKALVGAKGVQQALVSLALQEARVFHDTSTARDDLITCIENAGYKASVGARTPSQKMSTIRLAEELQSLRRSLQGLGLCSTLIFGFGKGLDLVKLNTYVSHPLLSLAKTSLMLCLTIVAIARYGEWIFTSALSAARRGKVNMHTLICVSTLVGLALSLLKIAHGDIDVQYFDTIIGVLLVITVGRYMDFLSRRRAGDTFFGLYSLMDETSIAKLASQDRRVPSHVLRSGDEIVIEPYTLIPCDSYVISGTSHINEAVITGESFPKTKSVGALLLAGTRNGPNQLRAVVQQDQRGSFLSQLVAGVEASLTTKAPVQHRVDVISRYFVSIIFAIAVTTGAISFFSARERGLAHAVDVAGTKVMAVLAAACPCALGLATPCAVMAGIDIAWRKGILMLGGAETMDAARNLTHVVMDKTGTLTRGAPEVTSMVVNSRWQGREVDLAVLICAAEEEGMAAHPLASALFRKLLPLCSEAWDQYRSHGRMRDSEQIGGHGIRCTVDSGDQNWRSVLVGSLQFMLDNDVCGVEEIPRNATEEGSVVFASIDGLLAASFVLQDALRPDAEATVSALKARSLKVTMLTGDNPSEARRISQQLGIEVLASSATPAAKLNHVKALQQKGHKVLMIGDGMNDAPSLAAAEVGVMMAHGSRCLSSGGSVLILQSQIRLVETLLEISTSTMRQVTANIMWALAYNVFAVALAAGLGSPLNISISPPMAAAMMSMSSIFITMNGLLLRARLARRYSIS</sequence>
<keyword evidence="5 10" id="KW-0547">Nucleotide-binding</keyword>
<dbReference type="InterPro" id="IPR006121">
    <property type="entry name" value="HMA_dom"/>
</dbReference>
<evidence type="ECO:0000256" key="8">
    <source>
        <dbReference type="ARBA" id="ARBA00022989"/>
    </source>
</evidence>
<dbReference type="GO" id="GO:0055070">
    <property type="term" value="P:copper ion homeostasis"/>
    <property type="evidence" value="ECO:0007669"/>
    <property type="project" value="TreeGrafter"/>
</dbReference>
<dbReference type="Gene3D" id="3.40.50.1000">
    <property type="entry name" value="HAD superfamily/HAD-like"/>
    <property type="match status" value="1"/>
</dbReference>
<dbReference type="PANTHER" id="PTHR43520:SF8">
    <property type="entry name" value="P-TYPE CU(+) TRANSPORTER"/>
    <property type="match status" value="1"/>
</dbReference>
<dbReference type="InterPro" id="IPR001757">
    <property type="entry name" value="P_typ_ATPase"/>
</dbReference>
<keyword evidence="6 10" id="KW-0067">ATP-binding</keyword>
<dbReference type="Gene3D" id="3.40.1110.10">
    <property type="entry name" value="Calcium-transporting ATPase, cytoplasmic domain N"/>
    <property type="match status" value="1"/>
</dbReference>
<dbReference type="PROSITE" id="PS01047">
    <property type="entry name" value="HMA_1"/>
    <property type="match status" value="1"/>
</dbReference>
<keyword evidence="3 10" id="KW-0812">Transmembrane</keyword>
<dbReference type="InterPro" id="IPR023214">
    <property type="entry name" value="HAD_sf"/>
</dbReference>
<feature type="signal peptide" evidence="11">
    <location>
        <begin position="1"/>
        <end position="20"/>
    </location>
</feature>
<evidence type="ECO:0000313" key="13">
    <source>
        <dbReference type="EMBL" id="KAJ9143435.1"/>
    </source>
</evidence>
<dbReference type="AlphaFoldDB" id="A0AA38RVX3"/>
<feature type="transmembrane region" description="Helical" evidence="10">
    <location>
        <begin position="755"/>
        <end position="776"/>
    </location>
</feature>
<evidence type="ECO:0000256" key="1">
    <source>
        <dbReference type="ARBA" id="ARBA00004127"/>
    </source>
</evidence>
<dbReference type="Pfam" id="PF00702">
    <property type="entry name" value="Hydrolase"/>
    <property type="match status" value="1"/>
</dbReference>
<dbReference type="NCBIfam" id="TIGR01494">
    <property type="entry name" value="ATPase_P-type"/>
    <property type="match status" value="2"/>
</dbReference>
<dbReference type="Gene3D" id="2.70.150.10">
    <property type="entry name" value="Calcium-transporting ATPase, cytoplasmic transduction domain A"/>
    <property type="match status" value="1"/>
</dbReference>
<dbReference type="Pfam" id="PF00122">
    <property type="entry name" value="E1-E2_ATPase"/>
    <property type="match status" value="1"/>
</dbReference>
<evidence type="ECO:0000256" key="11">
    <source>
        <dbReference type="SAM" id="SignalP"/>
    </source>
</evidence>
<evidence type="ECO:0000256" key="2">
    <source>
        <dbReference type="ARBA" id="ARBA00006024"/>
    </source>
</evidence>
<dbReference type="PROSITE" id="PS00154">
    <property type="entry name" value="ATPASE_E1_E2"/>
    <property type="match status" value="1"/>
</dbReference>
<dbReference type="GO" id="GO:0016020">
    <property type="term" value="C:membrane"/>
    <property type="evidence" value="ECO:0007669"/>
    <property type="project" value="UniProtKB-SubCell"/>
</dbReference>
<feature type="transmembrane region" description="Helical" evidence="10">
    <location>
        <begin position="244"/>
        <end position="263"/>
    </location>
</feature>
<dbReference type="SUPFAM" id="SSF81653">
    <property type="entry name" value="Calcium ATPase, transduction domain A"/>
    <property type="match status" value="1"/>
</dbReference>
<dbReference type="PROSITE" id="PS50846">
    <property type="entry name" value="HMA_2"/>
    <property type="match status" value="1"/>
</dbReference>
<evidence type="ECO:0000259" key="12">
    <source>
        <dbReference type="PROSITE" id="PS50846"/>
    </source>
</evidence>
<dbReference type="EMBL" id="JANBVO010000019">
    <property type="protein sequence ID" value="KAJ9143435.1"/>
    <property type="molecule type" value="Genomic_DNA"/>
</dbReference>
<feature type="transmembrane region" description="Helical" evidence="10">
    <location>
        <begin position="218"/>
        <end position="238"/>
    </location>
</feature>
<gene>
    <name evidence="13" type="ORF">NKR23_g6653</name>
</gene>
<comment type="similarity">
    <text evidence="2 10">Belongs to the cation transport ATPase (P-type) (TC 3.A.3) family. Type IB subfamily.</text>
</comment>
<keyword evidence="9 10" id="KW-0472">Membrane</keyword>
<dbReference type="CDD" id="cd00371">
    <property type="entry name" value="HMA"/>
    <property type="match status" value="1"/>
</dbReference>
<dbReference type="GO" id="GO:0043682">
    <property type="term" value="F:P-type divalent copper transporter activity"/>
    <property type="evidence" value="ECO:0007669"/>
    <property type="project" value="TreeGrafter"/>
</dbReference>
<keyword evidence="14" id="KW-1185">Reference proteome</keyword>
<organism evidence="13 14">
    <name type="scientific">Pleurostoma richardsiae</name>
    <dbReference type="NCBI Taxonomy" id="41990"/>
    <lineage>
        <taxon>Eukaryota</taxon>
        <taxon>Fungi</taxon>
        <taxon>Dikarya</taxon>
        <taxon>Ascomycota</taxon>
        <taxon>Pezizomycotina</taxon>
        <taxon>Sordariomycetes</taxon>
        <taxon>Sordariomycetidae</taxon>
        <taxon>Calosphaeriales</taxon>
        <taxon>Pleurostomataceae</taxon>
        <taxon>Pleurostoma</taxon>
    </lineage>
</organism>
<dbReference type="InterPro" id="IPR027256">
    <property type="entry name" value="P-typ_ATPase_IB"/>
</dbReference>
<evidence type="ECO:0000313" key="14">
    <source>
        <dbReference type="Proteomes" id="UP001174694"/>
    </source>
</evidence>
<keyword evidence="4 10" id="KW-0479">Metal-binding</keyword>
<dbReference type="InterPro" id="IPR008250">
    <property type="entry name" value="ATPase_P-typ_transduc_dom_A_sf"/>
</dbReference>
<dbReference type="GO" id="GO:0012505">
    <property type="term" value="C:endomembrane system"/>
    <property type="evidence" value="ECO:0007669"/>
    <property type="project" value="UniProtKB-SubCell"/>
</dbReference>
<proteinExistence type="inferred from homology"/>
<dbReference type="SFLD" id="SFLDF00027">
    <property type="entry name" value="p-type_atpase"/>
    <property type="match status" value="1"/>
</dbReference>
<feature type="transmembrane region" description="Helical" evidence="10">
    <location>
        <begin position="400"/>
        <end position="418"/>
    </location>
</feature>
<dbReference type="GO" id="GO:0005507">
    <property type="term" value="F:copper ion binding"/>
    <property type="evidence" value="ECO:0007669"/>
    <property type="project" value="TreeGrafter"/>
</dbReference>
<keyword evidence="8 10" id="KW-1133">Transmembrane helix</keyword>
<dbReference type="GO" id="GO:0016887">
    <property type="term" value="F:ATP hydrolysis activity"/>
    <property type="evidence" value="ECO:0007669"/>
    <property type="project" value="InterPro"/>
</dbReference>
<dbReference type="InterPro" id="IPR023299">
    <property type="entry name" value="ATPase_P-typ_cyto_dom_N"/>
</dbReference>
<dbReference type="FunFam" id="3.30.70.100:FF:000001">
    <property type="entry name" value="ATPase copper transporting beta"/>
    <property type="match status" value="1"/>
</dbReference>
<evidence type="ECO:0000256" key="4">
    <source>
        <dbReference type="ARBA" id="ARBA00022723"/>
    </source>
</evidence>
<comment type="subcellular location">
    <subcellularLocation>
        <location evidence="1">Endomembrane system</location>
        <topology evidence="1">Multi-pass membrane protein</topology>
    </subcellularLocation>
    <subcellularLocation>
        <location evidence="10">Membrane</location>
    </subcellularLocation>
</comment>
<dbReference type="PRINTS" id="PR00943">
    <property type="entry name" value="CUATPASE"/>
</dbReference>
<feature type="transmembrane region" description="Helical" evidence="10">
    <location>
        <begin position="438"/>
        <end position="460"/>
    </location>
</feature>
<dbReference type="InterPro" id="IPR017969">
    <property type="entry name" value="Heavy-metal-associated_CS"/>
</dbReference>
<evidence type="ECO:0000256" key="7">
    <source>
        <dbReference type="ARBA" id="ARBA00022967"/>
    </source>
</evidence>
<evidence type="ECO:0000256" key="10">
    <source>
        <dbReference type="RuleBase" id="RU362081"/>
    </source>
</evidence>
<dbReference type="SFLD" id="SFLDS00003">
    <property type="entry name" value="Haloacid_Dehalogenase"/>
    <property type="match status" value="1"/>
</dbReference>
<keyword evidence="7" id="KW-1278">Translocase</keyword>
<name>A0AA38RVX3_9PEZI</name>
<dbReference type="Gene3D" id="3.30.70.100">
    <property type="match status" value="1"/>
</dbReference>
<dbReference type="InterPro" id="IPR036412">
    <property type="entry name" value="HAD-like_sf"/>
</dbReference>
<dbReference type="Proteomes" id="UP001174694">
    <property type="component" value="Unassembled WGS sequence"/>
</dbReference>
<dbReference type="Pfam" id="PF00403">
    <property type="entry name" value="HMA"/>
    <property type="match status" value="1"/>
</dbReference>
<dbReference type="InterPro" id="IPR036163">
    <property type="entry name" value="HMA_dom_sf"/>
</dbReference>
<dbReference type="SUPFAM" id="SSF55008">
    <property type="entry name" value="HMA, heavy metal-associated domain"/>
    <property type="match status" value="1"/>
</dbReference>
<comment type="caution">
    <text evidence="13">The sequence shown here is derived from an EMBL/GenBank/DDBJ whole genome shotgun (WGS) entry which is preliminary data.</text>
</comment>
<feature type="chain" id="PRO_5041370854" evidence="11">
    <location>
        <begin position="21"/>
        <end position="818"/>
    </location>
</feature>
<dbReference type="SFLD" id="SFLDG00002">
    <property type="entry name" value="C1.7:_P-type_atpase_like"/>
    <property type="match status" value="1"/>
</dbReference>
<evidence type="ECO:0000256" key="3">
    <source>
        <dbReference type="ARBA" id="ARBA00022692"/>
    </source>
</evidence>
<dbReference type="PANTHER" id="PTHR43520">
    <property type="entry name" value="ATP7, ISOFORM B"/>
    <property type="match status" value="1"/>
</dbReference>
<protein>
    <submittedName>
        <fullName evidence="13">Heavy metal translocatin</fullName>
    </submittedName>
</protein>
<dbReference type="GO" id="GO:0005524">
    <property type="term" value="F:ATP binding"/>
    <property type="evidence" value="ECO:0007669"/>
    <property type="project" value="UniProtKB-UniRule"/>
</dbReference>
<dbReference type="PRINTS" id="PR00119">
    <property type="entry name" value="CATATPASE"/>
</dbReference>
<reference evidence="13" key="1">
    <citation type="submission" date="2022-07" db="EMBL/GenBank/DDBJ databases">
        <title>Fungi with potential for degradation of polypropylene.</title>
        <authorList>
            <person name="Gostincar C."/>
        </authorList>
    </citation>
    <scope>NUCLEOTIDE SEQUENCE</scope>
    <source>
        <strain evidence="13">EXF-13308</strain>
    </source>
</reference>
<feature type="transmembrane region" description="Helical" evidence="10">
    <location>
        <begin position="788"/>
        <end position="807"/>
    </location>
</feature>
<feature type="domain" description="HMA" evidence="12">
    <location>
        <begin position="58"/>
        <end position="123"/>
    </location>
</feature>
<accession>A0AA38RVX3</accession>
<dbReference type="InterPro" id="IPR018303">
    <property type="entry name" value="ATPase_P-typ_P_site"/>
</dbReference>
<keyword evidence="11" id="KW-0732">Signal</keyword>
<evidence type="ECO:0000256" key="5">
    <source>
        <dbReference type="ARBA" id="ARBA00022741"/>
    </source>
</evidence>
<dbReference type="InterPro" id="IPR044492">
    <property type="entry name" value="P_typ_ATPase_HD_dom"/>
</dbReference>
<dbReference type="InterPro" id="IPR059000">
    <property type="entry name" value="ATPase_P-type_domA"/>
</dbReference>
<evidence type="ECO:0000256" key="9">
    <source>
        <dbReference type="ARBA" id="ARBA00023136"/>
    </source>
</evidence>
<evidence type="ECO:0000256" key="6">
    <source>
        <dbReference type="ARBA" id="ARBA00022840"/>
    </source>
</evidence>